<sequence length="477" mass="53316">MNPILYDFKRSFLRVSVLLFLIIFIVGGIGLTYLAYKTLSLSSSALYSFNFVGYATYSNITHSLHVLGLVFDNNGNPLSNVKVYLKLIYPTVSNINIVYYNSVKDPEMYSFTTNASGIFSYNLTSIKIPLTIVLIVNYNKQNETSISLARIAPYSYPSGPIYIFTFENITEFTNTPTSFISPFGLGESFFYGYPIITIFGYNGETAHLIVAGNGTFAVKFYNKVGGKLLGETNVTVNGIGNFIIHIPSGTSYISVITSKVYTQNFRFLPIPEIESELGEAMFSSAGIFLFGFGIIFIYIAYSIFGRLKNAGLIFILSKPITRTQFYLIRYFAGILSILLSSLVFSLAIGISSLILLKLVPSLLIIYFFISIFVGIIVWYTLEFFLSTLLSPIASLGLGIVLYFILNVLFSILVLVFPKDAISLQYYISPTSLQSALTYYATNYNFSGFNVGISILSEILWITIPLLIGIWRFRKMDM</sequence>
<proteinExistence type="predicted"/>
<name>A0AAT9GNH8_9CREN</name>
<feature type="transmembrane region" description="Helical" evidence="1">
    <location>
        <begin position="280"/>
        <end position="304"/>
    </location>
</feature>
<feature type="transmembrane region" description="Helical" evidence="1">
    <location>
        <begin position="362"/>
        <end position="381"/>
    </location>
</feature>
<organism evidence="2">
    <name type="scientific">Sulfurisphaera javensis</name>
    <dbReference type="NCBI Taxonomy" id="2049879"/>
    <lineage>
        <taxon>Archaea</taxon>
        <taxon>Thermoproteota</taxon>
        <taxon>Thermoprotei</taxon>
        <taxon>Sulfolobales</taxon>
        <taxon>Sulfolobaceae</taxon>
        <taxon>Sulfurisphaera</taxon>
    </lineage>
</organism>
<feature type="transmembrane region" description="Helical" evidence="1">
    <location>
        <begin position="12"/>
        <end position="36"/>
    </location>
</feature>
<keyword evidence="1" id="KW-0812">Transmembrane</keyword>
<feature type="transmembrane region" description="Helical" evidence="1">
    <location>
        <begin position="393"/>
        <end position="416"/>
    </location>
</feature>
<feature type="transmembrane region" description="Helical" evidence="1">
    <location>
        <begin position="325"/>
        <end position="356"/>
    </location>
</feature>
<keyword evidence="1" id="KW-1133">Transmembrane helix</keyword>
<dbReference type="RefSeq" id="WP_369610598.1">
    <property type="nucleotide sequence ID" value="NZ_AP031322.1"/>
</dbReference>
<reference evidence="2" key="1">
    <citation type="submission" date="2024-03" db="EMBL/GenBank/DDBJ databases">
        <title>Complete genome sequence of Sulfurisphaera javensis strain KD-1.</title>
        <authorList>
            <person name="Sakai H."/>
            <person name="Nur N."/>
            <person name="Suwanto A."/>
            <person name="Kurosawa N."/>
        </authorList>
    </citation>
    <scope>NUCLEOTIDE SEQUENCE</scope>
    <source>
        <strain evidence="2">KD-1</strain>
    </source>
</reference>
<dbReference type="AlphaFoldDB" id="A0AAT9GNH8"/>
<feature type="transmembrane region" description="Helical" evidence="1">
    <location>
        <begin position="448"/>
        <end position="470"/>
    </location>
</feature>
<evidence type="ECO:0000256" key="1">
    <source>
        <dbReference type="SAM" id="Phobius"/>
    </source>
</evidence>
<protein>
    <recommendedName>
        <fullName evidence="3">ABC transporter permease</fullName>
    </recommendedName>
</protein>
<gene>
    <name evidence="2" type="ORF">SJAV_03100</name>
</gene>
<accession>A0AAT9GNH8</accession>
<evidence type="ECO:0008006" key="3">
    <source>
        <dbReference type="Google" id="ProtNLM"/>
    </source>
</evidence>
<dbReference type="KEGG" id="sjv:SJAV_03100"/>
<dbReference type="EMBL" id="AP031322">
    <property type="protein sequence ID" value="BFH72366.1"/>
    <property type="molecule type" value="Genomic_DNA"/>
</dbReference>
<dbReference type="Pfam" id="PF12679">
    <property type="entry name" value="ABC2_membrane_2"/>
    <property type="match status" value="1"/>
</dbReference>
<keyword evidence="1" id="KW-0472">Membrane</keyword>
<dbReference type="GeneID" id="92353240"/>
<evidence type="ECO:0000313" key="2">
    <source>
        <dbReference type="EMBL" id="BFH72366.1"/>
    </source>
</evidence>